<accession>A0A6V8KNG1</accession>
<name>A0A6V8KNG1_9ACTN</name>
<gene>
    <name evidence="2" type="ORF">Phou_080810</name>
</gene>
<evidence type="ECO:0000313" key="3">
    <source>
        <dbReference type="Proteomes" id="UP000482800"/>
    </source>
</evidence>
<feature type="transmembrane region" description="Helical" evidence="1">
    <location>
        <begin position="82"/>
        <end position="101"/>
    </location>
</feature>
<evidence type="ECO:0000313" key="2">
    <source>
        <dbReference type="EMBL" id="GFJ83901.1"/>
    </source>
</evidence>
<dbReference type="RefSeq" id="WP_173066919.1">
    <property type="nucleotide sequence ID" value="NZ_BAABGO010000030.1"/>
</dbReference>
<keyword evidence="1" id="KW-1133">Transmembrane helix</keyword>
<feature type="transmembrane region" description="Helical" evidence="1">
    <location>
        <begin position="136"/>
        <end position="158"/>
    </location>
</feature>
<evidence type="ECO:0008006" key="4">
    <source>
        <dbReference type="Google" id="ProtNLM"/>
    </source>
</evidence>
<dbReference type="AlphaFoldDB" id="A0A6V8KNG1"/>
<keyword evidence="1" id="KW-0472">Membrane</keyword>
<proteinExistence type="predicted"/>
<evidence type="ECO:0000256" key="1">
    <source>
        <dbReference type="SAM" id="Phobius"/>
    </source>
</evidence>
<dbReference type="Proteomes" id="UP000482800">
    <property type="component" value="Unassembled WGS sequence"/>
</dbReference>
<keyword evidence="1" id="KW-0812">Transmembrane</keyword>
<reference evidence="2 3" key="1">
    <citation type="submission" date="2020-03" db="EMBL/GenBank/DDBJ databases">
        <title>Whole genome shotgun sequence of Phytohabitans houttuyneae NBRC 108639.</title>
        <authorList>
            <person name="Komaki H."/>
            <person name="Tamura T."/>
        </authorList>
    </citation>
    <scope>NUCLEOTIDE SEQUENCE [LARGE SCALE GENOMIC DNA]</scope>
    <source>
        <strain evidence="2 3">NBRC 108639</strain>
    </source>
</reference>
<organism evidence="2 3">
    <name type="scientific">Phytohabitans houttuyneae</name>
    <dbReference type="NCBI Taxonomy" id="1076126"/>
    <lineage>
        <taxon>Bacteria</taxon>
        <taxon>Bacillati</taxon>
        <taxon>Actinomycetota</taxon>
        <taxon>Actinomycetes</taxon>
        <taxon>Micromonosporales</taxon>
        <taxon>Micromonosporaceae</taxon>
    </lineage>
</organism>
<protein>
    <recommendedName>
        <fullName evidence="4">DUF1772 domain-containing protein</fullName>
    </recommendedName>
</protein>
<reference evidence="2 3" key="2">
    <citation type="submission" date="2020-03" db="EMBL/GenBank/DDBJ databases">
        <authorList>
            <person name="Ichikawa N."/>
            <person name="Kimura A."/>
            <person name="Kitahashi Y."/>
            <person name="Uohara A."/>
        </authorList>
    </citation>
    <scope>NUCLEOTIDE SEQUENCE [LARGE SCALE GENOMIC DNA]</scope>
    <source>
        <strain evidence="2 3">NBRC 108639</strain>
    </source>
</reference>
<feature type="transmembrane region" description="Helical" evidence="1">
    <location>
        <begin position="57"/>
        <end position="76"/>
    </location>
</feature>
<keyword evidence="3" id="KW-1185">Reference proteome</keyword>
<dbReference type="EMBL" id="BLPF01000003">
    <property type="protein sequence ID" value="GFJ83901.1"/>
    <property type="molecule type" value="Genomic_DNA"/>
</dbReference>
<comment type="caution">
    <text evidence="2">The sequence shown here is derived from an EMBL/GenBank/DDBJ whole genome shotgun (WGS) entry which is preliminary data.</text>
</comment>
<sequence>MTVLLDILATTAALATAVIFGTDTLGALVMRPTYAAVDDATLTRVVGLSHRYGNARMPIPGIVSVVAGAATTLTAFLAGRPIAGVTAGIALLLLLIWLILFNRISLPINKVFIEAADAGRVPPGARQLQQRWDSIINLRAALQGAALLGFCLTLALTAA</sequence>